<evidence type="ECO:0000313" key="8">
    <source>
        <dbReference type="Proteomes" id="UP000019373"/>
    </source>
</evidence>
<dbReference type="Proteomes" id="UP000019373">
    <property type="component" value="Unassembled WGS sequence"/>
</dbReference>
<protein>
    <recommendedName>
        <fullName evidence="6">FAD-binding domain-containing protein</fullName>
    </recommendedName>
</protein>
<dbReference type="PRINTS" id="PR00420">
    <property type="entry name" value="RNGMNOXGNASE"/>
</dbReference>
<dbReference type="OrthoDB" id="16820at2759"/>
<dbReference type="InterPro" id="IPR036188">
    <property type="entry name" value="FAD/NAD-bd_sf"/>
</dbReference>
<comment type="similarity">
    <text evidence="1">Belongs to the paxM FAD-dependent monooxygenase family.</text>
</comment>
<dbReference type="GeneID" id="19243541"/>
<dbReference type="OMA" id="MRIHEAN"/>
<accession>U1GLV3</accession>
<keyword evidence="2" id="KW-0285">Flavoprotein</keyword>
<dbReference type="EMBL" id="KE721022">
    <property type="protein sequence ID" value="ERF72886.1"/>
    <property type="molecule type" value="Genomic_DNA"/>
</dbReference>
<dbReference type="eggNOG" id="KOG2614">
    <property type="taxonomic scope" value="Eukaryota"/>
</dbReference>
<dbReference type="GO" id="GO:0071949">
    <property type="term" value="F:FAD binding"/>
    <property type="evidence" value="ECO:0007669"/>
    <property type="project" value="InterPro"/>
</dbReference>
<dbReference type="PANTHER" id="PTHR13789:SF147">
    <property type="entry name" value="PUTATIVE (AFU_ORTHOLOGUE AFUA_2G01950)-RELATED"/>
    <property type="match status" value="1"/>
</dbReference>
<dbReference type="SUPFAM" id="SSF51905">
    <property type="entry name" value="FAD/NAD(P)-binding domain"/>
    <property type="match status" value="1"/>
</dbReference>
<sequence>MISSQTAPFKVVICGAGIAGLCAGIGLAKQGHSVTILESAQELAAVGIGIHIPPNATLVLRHFGILEKFSEDAIHPTSFVFRRWADGSVIGKVPVRRPAQDDSAPYWSIRRSDYQRHLYEAAVEAGCQVRLGARVEALNEDIPSVALTGGEILHAHLIVVANGIKSKLRDFVIPEEDVSMVINPLSSYRAYLDKADLLSDPITAPVFQETATNVWAGYGRHVIVYPCGGNVFTLGATHPAKELEAMEWNRSANPEQAQEEYRDWNPVVSRVLFHAKDVKIWRLAEVPRLPRWTSKSGKVVLMGDTAHGMVQFLAQGAAMATEDAAALAECVDRAKSSSHIPAVLRAYERSRKWRCEIVQAQSRRNGDMLHMPDGEEQENRDRKMAGLAQSGMWEADTGPMIDADFRKFLYGHNVVQHTRKILDLLKL</sequence>
<keyword evidence="5" id="KW-0503">Monooxygenase</keyword>
<dbReference type="Pfam" id="PF01494">
    <property type="entry name" value="FAD_binding_3"/>
    <property type="match status" value="1"/>
</dbReference>
<organism evidence="7 8">
    <name type="scientific">Endocarpon pusillum (strain Z07020 / HMAS-L-300199)</name>
    <name type="common">Lichen-forming fungus</name>
    <dbReference type="NCBI Taxonomy" id="1263415"/>
    <lineage>
        <taxon>Eukaryota</taxon>
        <taxon>Fungi</taxon>
        <taxon>Dikarya</taxon>
        <taxon>Ascomycota</taxon>
        <taxon>Pezizomycotina</taxon>
        <taxon>Eurotiomycetes</taxon>
        <taxon>Chaetothyriomycetidae</taxon>
        <taxon>Verrucariales</taxon>
        <taxon>Verrucariaceae</taxon>
        <taxon>Endocarpon</taxon>
    </lineage>
</organism>
<dbReference type="SUPFAM" id="SSF54373">
    <property type="entry name" value="FAD-linked reductases, C-terminal domain"/>
    <property type="match status" value="1"/>
</dbReference>
<evidence type="ECO:0000256" key="4">
    <source>
        <dbReference type="ARBA" id="ARBA00023002"/>
    </source>
</evidence>
<dbReference type="RefSeq" id="XP_007801460.1">
    <property type="nucleotide sequence ID" value="XM_007803269.1"/>
</dbReference>
<evidence type="ECO:0000256" key="2">
    <source>
        <dbReference type="ARBA" id="ARBA00022630"/>
    </source>
</evidence>
<keyword evidence="4" id="KW-0560">Oxidoreductase</keyword>
<evidence type="ECO:0000256" key="5">
    <source>
        <dbReference type="ARBA" id="ARBA00023033"/>
    </source>
</evidence>
<evidence type="ECO:0000259" key="6">
    <source>
        <dbReference type="Pfam" id="PF01494"/>
    </source>
</evidence>
<dbReference type="Gene3D" id="3.50.50.60">
    <property type="entry name" value="FAD/NAD(P)-binding domain"/>
    <property type="match status" value="1"/>
</dbReference>
<dbReference type="InterPro" id="IPR050493">
    <property type="entry name" value="FAD-dep_Monooxygenase_BioMet"/>
</dbReference>
<keyword evidence="3" id="KW-0274">FAD</keyword>
<feature type="domain" description="FAD-binding" evidence="6">
    <location>
        <begin position="10"/>
        <end position="355"/>
    </location>
</feature>
<dbReference type="AlphaFoldDB" id="U1GLV3"/>
<proteinExistence type="inferred from homology"/>
<dbReference type="GO" id="GO:0004497">
    <property type="term" value="F:monooxygenase activity"/>
    <property type="evidence" value="ECO:0007669"/>
    <property type="project" value="UniProtKB-KW"/>
</dbReference>
<evidence type="ECO:0000256" key="1">
    <source>
        <dbReference type="ARBA" id="ARBA00007992"/>
    </source>
</evidence>
<keyword evidence="8" id="KW-1185">Reference proteome</keyword>
<name>U1GLV3_ENDPU</name>
<dbReference type="HOGENOM" id="CLU_009665_19_3_1"/>
<evidence type="ECO:0000313" key="7">
    <source>
        <dbReference type="EMBL" id="ERF72886.1"/>
    </source>
</evidence>
<evidence type="ECO:0000256" key="3">
    <source>
        <dbReference type="ARBA" id="ARBA00022827"/>
    </source>
</evidence>
<dbReference type="InterPro" id="IPR002938">
    <property type="entry name" value="FAD-bd"/>
</dbReference>
<reference evidence="8" key="1">
    <citation type="journal article" date="2014" name="BMC Genomics">
        <title>Genome characteristics reveal the impact of lichenization on lichen-forming fungus Endocarpon pusillum Hedwig (Verrucariales, Ascomycota).</title>
        <authorList>
            <person name="Wang Y.-Y."/>
            <person name="Liu B."/>
            <person name="Zhang X.-Y."/>
            <person name="Zhou Q.-M."/>
            <person name="Zhang T."/>
            <person name="Li H."/>
            <person name="Yu Y.-F."/>
            <person name="Zhang X.-L."/>
            <person name="Hao X.-Y."/>
            <person name="Wang M."/>
            <person name="Wang L."/>
            <person name="Wei J.-C."/>
        </authorList>
    </citation>
    <scope>NUCLEOTIDE SEQUENCE [LARGE SCALE GENOMIC DNA]</scope>
    <source>
        <strain evidence="8">Z07020 / HMAS-L-300199</strain>
    </source>
</reference>
<dbReference type="PANTHER" id="PTHR13789">
    <property type="entry name" value="MONOOXYGENASE"/>
    <property type="match status" value="1"/>
</dbReference>
<gene>
    <name evidence="7" type="ORF">EPUS_08694</name>
</gene>